<dbReference type="OrthoDB" id="5101864at2759"/>
<gene>
    <name evidence="1" type="ORF">F53441_9562</name>
</gene>
<evidence type="ECO:0000313" key="1">
    <source>
        <dbReference type="EMBL" id="KAF4446858.1"/>
    </source>
</evidence>
<comment type="caution">
    <text evidence="1">The sequence shown here is derived from an EMBL/GenBank/DDBJ whole genome shotgun (WGS) entry which is preliminary data.</text>
</comment>
<protein>
    <submittedName>
        <fullName evidence="1">Uncharacterized protein</fullName>
    </submittedName>
</protein>
<organism evidence="1 2">
    <name type="scientific">Fusarium austroafricanum</name>
    <dbReference type="NCBI Taxonomy" id="2364996"/>
    <lineage>
        <taxon>Eukaryota</taxon>
        <taxon>Fungi</taxon>
        <taxon>Dikarya</taxon>
        <taxon>Ascomycota</taxon>
        <taxon>Pezizomycotina</taxon>
        <taxon>Sordariomycetes</taxon>
        <taxon>Hypocreomycetidae</taxon>
        <taxon>Hypocreales</taxon>
        <taxon>Nectriaceae</taxon>
        <taxon>Fusarium</taxon>
        <taxon>Fusarium concolor species complex</taxon>
    </lineage>
</organism>
<name>A0A8H4KC88_9HYPO</name>
<reference evidence="1" key="1">
    <citation type="submission" date="2020-01" db="EMBL/GenBank/DDBJ databases">
        <title>Identification and distribution of gene clusters putatively required for synthesis of sphingolipid metabolism inhibitors in phylogenetically diverse species of the filamentous fungus Fusarium.</title>
        <authorList>
            <person name="Kim H.-S."/>
            <person name="Busman M."/>
            <person name="Brown D.W."/>
            <person name="Divon H."/>
            <person name="Uhlig S."/>
            <person name="Proctor R.H."/>
        </authorList>
    </citation>
    <scope>NUCLEOTIDE SEQUENCE</scope>
    <source>
        <strain evidence="1">NRRL 53441</strain>
    </source>
</reference>
<dbReference type="AlphaFoldDB" id="A0A8H4KC88"/>
<dbReference type="EMBL" id="JAADJG010000433">
    <property type="protein sequence ID" value="KAF4446858.1"/>
    <property type="molecule type" value="Genomic_DNA"/>
</dbReference>
<dbReference type="Proteomes" id="UP000605986">
    <property type="component" value="Unassembled WGS sequence"/>
</dbReference>
<accession>A0A8H4KC88</accession>
<sequence length="350" mass="39918">MDDWGRISAITALVTVPIYASSFLLQPVFQKVKETAVGIYHWRKKCEAIRWEGIPHGPIHTLSFWDRFSAQSPRNEALTWFLYRAWQVKPKPVLRPPYLDVSKEYFLLDADVLLTVVFLAESSGSLYRQPDPGARLTLNFASTTAQFRVVEKENDFYVVGKLSNILSFNSLPQGFQGITKEDIRSVARGYSPFYRCFLRVNAGYEIAHPISTMRDIIRADWILAIGFSSDTIEPLSLYNEDKSLRYSEACGRVLEKIEWLRKEIYSGVDDRSKKLLDVAVKVVTEMNRSLTGSGAKSATGDTGLLADCRTIGRRLGVSDTLFALRLFKEYRNDELSNYDREQLEPILEEV</sequence>
<proteinExistence type="predicted"/>
<evidence type="ECO:0000313" key="2">
    <source>
        <dbReference type="Proteomes" id="UP000605986"/>
    </source>
</evidence>
<keyword evidence="2" id="KW-1185">Reference proteome</keyword>